<gene>
    <name evidence="1" type="ORF">S03H2_58098</name>
</gene>
<name>X1IX61_9ZZZZ</name>
<proteinExistence type="predicted"/>
<accession>X1IX61</accession>
<dbReference type="EMBL" id="BARU01037263">
    <property type="protein sequence ID" value="GAH86317.1"/>
    <property type="molecule type" value="Genomic_DNA"/>
</dbReference>
<protein>
    <submittedName>
        <fullName evidence="1">Uncharacterized protein</fullName>
    </submittedName>
</protein>
<sequence>MRLFIKKGPRDKLFNLAKDGGGFQSIEVMVTNNFELAVPEPERKDWIELYPSWEEKTLHLNGFELGILTGLLMQADDRTRHYLDDVMKQLMAIKKV</sequence>
<feature type="non-terminal residue" evidence="1">
    <location>
        <position position="96"/>
    </location>
</feature>
<organism evidence="1">
    <name type="scientific">marine sediment metagenome</name>
    <dbReference type="NCBI Taxonomy" id="412755"/>
    <lineage>
        <taxon>unclassified sequences</taxon>
        <taxon>metagenomes</taxon>
        <taxon>ecological metagenomes</taxon>
    </lineage>
</organism>
<reference evidence="1" key="1">
    <citation type="journal article" date="2014" name="Front. Microbiol.">
        <title>High frequency of phylogenetically diverse reductive dehalogenase-homologous genes in deep subseafloor sedimentary metagenomes.</title>
        <authorList>
            <person name="Kawai M."/>
            <person name="Futagami T."/>
            <person name="Toyoda A."/>
            <person name="Takaki Y."/>
            <person name="Nishi S."/>
            <person name="Hori S."/>
            <person name="Arai W."/>
            <person name="Tsubouchi T."/>
            <person name="Morono Y."/>
            <person name="Uchiyama I."/>
            <person name="Ito T."/>
            <person name="Fujiyama A."/>
            <person name="Inagaki F."/>
            <person name="Takami H."/>
        </authorList>
    </citation>
    <scope>NUCLEOTIDE SEQUENCE</scope>
    <source>
        <strain evidence="1">Expedition CK06-06</strain>
    </source>
</reference>
<dbReference type="AlphaFoldDB" id="X1IX61"/>
<comment type="caution">
    <text evidence="1">The sequence shown here is derived from an EMBL/GenBank/DDBJ whole genome shotgun (WGS) entry which is preliminary data.</text>
</comment>
<evidence type="ECO:0000313" key="1">
    <source>
        <dbReference type="EMBL" id="GAH86317.1"/>
    </source>
</evidence>